<accession>A0A8B9ZE16</accession>
<evidence type="ECO:0000313" key="1">
    <source>
        <dbReference type="Ensembl" id="ENSBJAP00000004673.1"/>
    </source>
</evidence>
<protein>
    <recommendedName>
        <fullName evidence="3">Nephrocystin-4</fullName>
    </recommendedName>
</protein>
<dbReference type="AlphaFoldDB" id="A0A8B9ZE16"/>
<organism evidence="1 2">
    <name type="scientific">Buteo japonicus</name>
    <dbReference type="NCBI Taxonomy" id="224669"/>
    <lineage>
        <taxon>Eukaryota</taxon>
        <taxon>Metazoa</taxon>
        <taxon>Chordata</taxon>
        <taxon>Craniata</taxon>
        <taxon>Vertebrata</taxon>
        <taxon>Euteleostomi</taxon>
        <taxon>Archelosauria</taxon>
        <taxon>Archosauria</taxon>
        <taxon>Dinosauria</taxon>
        <taxon>Saurischia</taxon>
        <taxon>Theropoda</taxon>
        <taxon>Coelurosauria</taxon>
        <taxon>Aves</taxon>
        <taxon>Neognathae</taxon>
        <taxon>Neoaves</taxon>
        <taxon>Telluraves</taxon>
        <taxon>Accipitrimorphae</taxon>
        <taxon>Accipitriformes</taxon>
        <taxon>Accipitridae</taxon>
        <taxon>Accipitrinae</taxon>
        <taxon>Buteo</taxon>
    </lineage>
</organism>
<dbReference type="GO" id="GO:1904491">
    <property type="term" value="P:protein localization to ciliary transition zone"/>
    <property type="evidence" value="ECO:0007669"/>
    <property type="project" value="TreeGrafter"/>
</dbReference>
<reference evidence="1" key="2">
    <citation type="submission" date="2025-09" db="UniProtKB">
        <authorList>
            <consortium name="Ensembl"/>
        </authorList>
    </citation>
    <scope>IDENTIFICATION</scope>
</reference>
<dbReference type="Ensembl" id="ENSBJAT00000004803.1">
    <property type="protein sequence ID" value="ENSBJAP00000004673.1"/>
    <property type="gene ID" value="ENSBJAG00000003377.1"/>
</dbReference>
<sequence length="268" mass="29315">MSEWERVFLRNVVLPPHCQRRRTRRPGSTAFRCVLKYLEGAALTQGAEYQLRLSLFDATYHHFFGRTWRSSRRTVYFHTSLNHPGIAAVVEVVTTAGKGDGGSRHLSCGFGLIPLFGSGSEATDPAAEDRALKLYHGTPRALLHPRFQDPMEKNKYLTVMEKSHLQYALKTHQPLESIFHLLPENLLVSGLQTIPGLLPAHGDASKGSFPFPAPCAAPAEGSRSLGRLRAGQAGRWHGVSGSTDRFSAVLPLGESISAPPVGLQPLCS</sequence>
<dbReference type="GO" id="GO:0036064">
    <property type="term" value="C:ciliary basal body"/>
    <property type="evidence" value="ECO:0007669"/>
    <property type="project" value="TreeGrafter"/>
</dbReference>
<dbReference type="Proteomes" id="UP000694555">
    <property type="component" value="Unplaced"/>
</dbReference>
<dbReference type="GO" id="GO:0097546">
    <property type="term" value="C:ciliary base"/>
    <property type="evidence" value="ECO:0007669"/>
    <property type="project" value="TreeGrafter"/>
</dbReference>
<dbReference type="PANTHER" id="PTHR31043:SF3">
    <property type="entry name" value="NEPHROCYSTIN-4"/>
    <property type="match status" value="1"/>
</dbReference>
<dbReference type="GO" id="GO:0035869">
    <property type="term" value="C:ciliary transition zone"/>
    <property type="evidence" value="ECO:0007669"/>
    <property type="project" value="TreeGrafter"/>
</dbReference>
<reference evidence="1" key="1">
    <citation type="submission" date="2025-08" db="UniProtKB">
        <authorList>
            <consortium name="Ensembl"/>
        </authorList>
    </citation>
    <scope>IDENTIFICATION</scope>
</reference>
<keyword evidence="2" id="KW-1185">Reference proteome</keyword>
<name>A0A8B9ZE16_9AVES</name>
<dbReference type="GO" id="GO:0097730">
    <property type="term" value="C:non-motile cilium"/>
    <property type="evidence" value="ECO:0007669"/>
    <property type="project" value="InterPro"/>
</dbReference>
<dbReference type="GO" id="GO:0090090">
    <property type="term" value="P:negative regulation of canonical Wnt signaling pathway"/>
    <property type="evidence" value="ECO:0007669"/>
    <property type="project" value="InterPro"/>
</dbReference>
<evidence type="ECO:0008006" key="3">
    <source>
        <dbReference type="Google" id="ProtNLM"/>
    </source>
</evidence>
<dbReference type="InterPro" id="IPR029775">
    <property type="entry name" value="NPHP4"/>
</dbReference>
<dbReference type="PANTHER" id="PTHR31043">
    <property type="entry name" value="NEPHROCYSTIN-4"/>
    <property type="match status" value="1"/>
</dbReference>
<proteinExistence type="predicted"/>
<evidence type="ECO:0000313" key="2">
    <source>
        <dbReference type="Proteomes" id="UP000694555"/>
    </source>
</evidence>